<proteinExistence type="predicted"/>
<name>A0A0E1VPQ8_BURPE</name>
<sequence>MSDNPIIIGVARRQYNPPRMTKPVGISHPPQWGVESWISR</sequence>
<gene>
    <name evidence="1" type="ORF">BURPS1710A_A0471</name>
</gene>
<evidence type="ECO:0000313" key="1">
    <source>
        <dbReference type="EMBL" id="EET02798.1"/>
    </source>
</evidence>
<dbReference type="AlphaFoldDB" id="A0A0E1VPQ8"/>
<dbReference type="Proteomes" id="UP000001812">
    <property type="component" value="Chromosome II"/>
</dbReference>
<protein>
    <submittedName>
        <fullName evidence="1">Uncharacterized protein</fullName>
    </submittedName>
</protein>
<dbReference type="EMBL" id="CM000833">
    <property type="protein sequence ID" value="EET02798.1"/>
    <property type="molecule type" value="Genomic_DNA"/>
</dbReference>
<accession>A0A0E1VPQ8</accession>
<reference evidence="1" key="1">
    <citation type="submission" date="2009-05" db="EMBL/GenBank/DDBJ databases">
        <authorList>
            <person name="Harkins D.M."/>
            <person name="DeShazer D."/>
            <person name="Woods D.E."/>
            <person name="Brinkac L.M."/>
            <person name="Brown K.A."/>
            <person name="Hung G.C."/>
            <person name="Tuanyok A."/>
            <person name="Zhang B."/>
            <person name="Nierman W.C."/>
        </authorList>
    </citation>
    <scope>NUCLEOTIDE SEQUENCE [LARGE SCALE GENOMIC DNA]</scope>
    <source>
        <strain evidence="1">1710a</strain>
    </source>
</reference>
<organism evidence="1">
    <name type="scientific">Burkholderia pseudomallei 1710a</name>
    <dbReference type="NCBI Taxonomy" id="320371"/>
    <lineage>
        <taxon>Bacteria</taxon>
        <taxon>Pseudomonadati</taxon>
        <taxon>Pseudomonadota</taxon>
        <taxon>Betaproteobacteria</taxon>
        <taxon>Burkholderiales</taxon>
        <taxon>Burkholderiaceae</taxon>
        <taxon>Burkholderia</taxon>
        <taxon>pseudomallei group</taxon>
    </lineage>
</organism>
<dbReference type="HOGENOM" id="CLU_3286237_0_0_4"/>